<keyword evidence="7 11" id="KW-0653">Protein transport</keyword>
<evidence type="ECO:0000313" key="14">
    <source>
        <dbReference type="Proteomes" id="UP000195402"/>
    </source>
</evidence>
<evidence type="ECO:0000256" key="6">
    <source>
        <dbReference type="ARBA" id="ARBA00022824"/>
    </source>
</evidence>
<dbReference type="GO" id="GO:0006886">
    <property type="term" value="P:intracellular protein transport"/>
    <property type="evidence" value="ECO:0007669"/>
    <property type="project" value="UniProtKB-UniRule"/>
</dbReference>
<keyword evidence="4" id="KW-0812">Transmembrane</keyword>
<evidence type="ECO:0000256" key="7">
    <source>
        <dbReference type="ARBA" id="ARBA00022927"/>
    </source>
</evidence>
<dbReference type="Proteomes" id="UP000195402">
    <property type="component" value="Unassembled WGS sequence"/>
</dbReference>
<dbReference type="GO" id="GO:0005789">
    <property type="term" value="C:endoplasmic reticulum membrane"/>
    <property type="evidence" value="ECO:0007669"/>
    <property type="project" value="UniProtKB-SubCell"/>
</dbReference>
<evidence type="ECO:0000256" key="9">
    <source>
        <dbReference type="ARBA" id="ARBA00023054"/>
    </source>
</evidence>
<name>A0A200RE54_MACCD</name>
<gene>
    <name evidence="13" type="ORF">BVC80_8837g8</name>
</gene>
<keyword evidence="5" id="KW-0053">Apoptosis</keyword>
<sequence length="102" mass="11873">MTDCLHHYIRELHLLRKSMEAVKQQSRVFYDAKSGGTEKVKTMEEEITSLKVKVKKLQSECETKKKELKAAEANTVALRKKTEGFLLEYDSLLEDNQNLRNQ</sequence>
<reference evidence="13 14" key="1">
    <citation type="journal article" date="2017" name="Mol. Plant">
        <title>The Genome of Medicinal Plant Macleaya cordata Provides New Insights into Benzylisoquinoline Alkaloids Metabolism.</title>
        <authorList>
            <person name="Liu X."/>
            <person name="Liu Y."/>
            <person name="Huang P."/>
            <person name="Ma Y."/>
            <person name="Qing Z."/>
            <person name="Tang Q."/>
            <person name="Cao H."/>
            <person name="Cheng P."/>
            <person name="Zheng Y."/>
            <person name="Yuan Z."/>
            <person name="Zhou Y."/>
            <person name="Liu J."/>
            <person name="Tang Z."/>
            <person name="Zhuo Y."/>
            <person name="Zhang Y."/>
            <person name="Yu L."/>
            <person name="Huang J."/>
            <person name="Yang P."/>
            <person name="Peng Q."/>
            <person name="Zhang J."/>
            <person name="Jiang W."/>
            <person name="Zhang Z."/>
            <person name="Lin K."/>
            <person name="Ro D.K."/>
            <person name="Chen X."/>
            <person name="Xiong X."/>
            <person name="Shang Y."/>
            <person name="Huang S."/>
            <person name="Zeng J."/>
        </authorList>
    </citation>
    <scope>NUCLEOTIDE SEQUENCE [LARGE SCALE GENOMIC DNA]</scope>
    <source>
        <strain evidence="14">cv. BLH2017</strain>
        <tissue evidence="13">Root</tissue>
    </source>
</reference>
<evidence type="ECO:0000256" key="4">
    <source>
        <dbReference type="ARBA" id="ARBA00022692"/>
    </source>
</evidence>
<keyword evidence="11" id="KW-0931">ER-Golgi transport</keyword>
<keyword evidence="9 12" id="KW-0175">Coiled coil</keyword>
<dbReference type="FunFam" id="1.20.5.110:FF:000011">
    <property type="entry name" value="B-cell receptor-associated protein 29"/>
    <property type="match status" value="1"/>
</dbReference>
<dbReference type="EMBL" id="MVGT01000004">
    <property type="protein sequence ID" value="OVA20961.1"/>
    <property type="molecule type" value="Genomic_DNA"/>
</dbReference>
<feature type="coiled-coil region" evidence="12">
    <location>
        <begin position="40"/>
        <end position="81"/>
    </location>
</feature>
<evidence type="ECO:0000256" key="10">
    <source>
        <dbReference type="ARBA" id="ARBA00023136"/>
    </source>
</evidence>
<comment type="caution">
    <text evidence="13">The sequence shown here is derived from an EMBL/GenBank/DDBJ whole genome shotgun (WGS) entry which is preliminary data.</text>
</comment>
<dbReference type="OMA" id="QNRSHED"/>
<dbReference type="InParanoid" id="A0A200RE54"/>
<dbReference type="OrthoDB" id="435607at2759"/>
<evidence type="ECO:0000256" key="2">
    <source>
        <dbReference type="ARBA" id="ARBA00007956"/>
    </source>
</evidence>
<keyword evidence="13" id="KW-0675">Receptor</keyword>
<dbReference type="Gene3D" id="1.20.5.110">
    <property type="match status" value="1"/>
</dbReference>
<keyword evidence="10" id="KW-0472">Membrane</keyword>
<evidence type="ECO:0000256" key="11">
    <source>
        <dbReference type="RuleBase" id="RU367026"/>
    </source>
</evidence>
<evidence type="ECO:0000313" key="13">
    <source>
        <dbReference type="EMBL" id="OVA20961.1"/>
    </source>
</evidence>
<comment type="function">
    <text evidence="11">May play a role in anterograde transport of membrane proteins from the endoplasmic reticulum to the Golgi.</text>
</comment>
<proteinExistence type="inferred from homology"/>
<keyword evidence="8" id="KW-1133">Transmembrane helix</keyword>
<keyword evidence="3 11" id="KW-0813">Transport</keyword>
<dbReference type="GO" id="GO:0006888">
    <property type="term" value="P:endoplasmic reticulum to Golgi vesicle-mediated transport"/>
    <property type="evidence" value="ECO:0007669"/>
    <property type="project" value="UniProtKB-UniRule"/>
</dbReference>
<protein>
    <recommendedName>
        <fullName evidence="11">Endoplasmic reticulum transmembrane protein</fullName>
    </recommendedName>
</protein>
<dbReference type="PANTHER" id="PTHR12701">
    <property type="entry name" value="BCR-ASSOCIATED PROTEIN, BAP"/>
    <property type="match status" value="1"/>
</dbReference>
<evidence type="ECO:0000256" key="12">
    <source>
        <dbReference type="SAM" id="Coils"/>
    </source>
</evidence>
<accession>A0A200RE54</accession>
<evidence type="ECO:0000256" key="8">
    <source>
        <dbReference type="ARBA" id="ARBA00022989"/>
    </source>
</evidence>
<dbReference type="PANTHER" id="PTHR12701:SF18">
    <property type="entry name" value="ENDOPLASMIC RETICULUM TRANSMEMBRANE PROTEIN"/>
    <property type="match status" value="1"/>
</dbReference>
<organism evidence="13 14">
    <name type="scientific">Macleaya cordata</name>
    <name type="common">Five-seeded plume-poppy</name>
    <name type="synonym">Bocconia cordata</name>
    <dbReference type="NCBI Taxonomy" id="56857"/>
    <lineage>
        <taxon>Eukaryota</taxon>
        <taxon>Viridiplantae</taxon>
        <taxon>Streptophyta</taxon>
        <taxon>Embryophyta</taxon>
        <taxon>Tracheophyta</taxon>
        <taxon>Spermatophyta</taxon>
        <taxon>Magnoliopsida</taxon>
        <taxon>Ranunculales</taxon>
        <taxon>Papaveraceae</taxon>
        <taxon>Papaveroideae</taxon>
        <taxon>Macleaya</taxon>
    </lineage>
</organism>
<comment type="subcellular location">
    <subcellularLocation>
        <location evidence="1 11">Endoplasmic reticulum membrane</location>
        <topology evidence="1 11">Multi-pass membrane protein</topology>
    </subcellularLocation>
</comment>
<evidence type="ECO:0000256" key="3">
    <source>
        <dbReference type="ARBA" id="ARBA00022448"/>
    </source>
</evidence>
<evidence type="ECO:0000256" key="5">
    <source>
        <dbReference type="ARBA" id="ARBA00022703"/>
    </source>
</evidence>
<keyword evidence="6 11" id="KW-0256">Endoplasmic reticulum</keyword>
<dbReference type="GO" id="GO:0070973">
    <property type="term" value="P:protein localization to endoplasmic reticulum exit site"/>
    <property type="evidence" value="ECO:0007669"/>
    <property type="project" value="UniProtKB-UniRule"/>
</dbReference>
<dbReference type="AlphaFoldDB" id="A0A200RE54"/>
<evidence type="ECO:0000256" key="1">
    <source>
        <dbReference type="ARBA" id="ARBA00004477"/>
    </source>
</evidence>
<comment type="similarity">
    <text evidence="2 11">Belongs to the BCAP29/BCAP31 family.</text>
</comment>
<dbReference type="InterPro" id="IPR008417">
    <property type="entry name" value="BAP29/BAP31"/>
</dbReference>
<dbReference type="STRING" id="56857.A0A200RE54"/>
<keyword evidence="14" id="KW-1185">Reference proteome</keyword>